<protein>
    <recommendedName>
        <fullName evidence="4">DUF3302 domain-containing protein</fullName>
    </recommendedName>
</protein>
<evidence type="ECO:0008006" key="4">
    <source>
        <dbReference type="Google" id="ProtNLM"/>
    </source>
</evidence>
<reference evidence="2 3" key="1">
    <citation type="submission" date="2024-01" db="EMBL/GenBank/DDBJ databases">
        <title>Uliginosibacterium soil sp. nov.</title>
        <authorList>
            <person name="Lv Y."/>
        </authorList>
    </citation>
    <scope>NUCLEOTIDE SEQUENCE [LARGE SCALE GENOMIC DNA]</scope>
    <source>
        <strain evidence="2 3">H3</strain>
    </source>
</reference>
<keyword evidence="1" id="KW-1133">Transmembrane helix</keyword>
<evidence type="ECO:0000313" key="3">
    <source>
        <dbReference type="Proteomes" id="UP001331561"/>
    </source>
</evidence>
<gene>
    <name evidence="2" type="ORF">VVD49_01395</name>
</gene>
<keyword evidence="1" id="KW-0812">Transmembrane</keyword>
<dbReference type="EMBL" id="JAYXHS010000001">
    <property type="protein sequence ID" value="MEC5384354.1"/>
    <property type="molecule type" value="Genomic_DNA"/>
</dbReference>
<organism evidence="2 3">
    <name type="scientific">Uliginosibacterium silvisoli</name>
    <dbReference type="NCBI Taxonomy" id="3114758"/>
    <lineage>
        <taxon>Bacteria</taxon>
        <taxon>Pseudomonadati</taxon>
        <taxon>Pseudomonadota</taxon>
        <taxon>Betaproteobacteria</taxon>
        <taxon>Rhodocyclales</taxon>
        <taxon>Zoogloeaceae</taxon>
        <taxon>Uliginosibacterium</taxon>
    </lineage>
</organism>
<keyword evidence="3" id="KW-1185">Reference proteome</keyword>
<evidence type="ECO:0000313" key="2">
    <source>
        <dbReference type="EMBL" id="MEC5384354.1"/>
    </source>
</evidence>
<comment type="caution">
    <text evidence="2">The sequence shown here is derived from an EMBL/GenBank/DDBJ whole genome shotgun (WGS) entry which is preliminary data.</text>
</comment>
<evidence type="ECO:0000256" key="1">
    <source>
        <dbReference type="SAM" id="Phobius"/>
    </source>
</evidence>
<name>A0ABU6JXK6_9RHOO</name>
<accession>A0ABU6JXK6</accession>
<dbReference type="Proteomes" id="UP001331561">
    <property type="component" value="Unassembled WGS sequence"/>
</dbReference>
<dbReference type="RefSeq" id="WP_327597334.1">
    <property type="nucleotide sequence ID" value="NZ_JAYXHS010000001.1"/>
</dbReference>
<proteinExistence type="predicted"/>
<sequence length="97" mass="10573">MHIVIAAALLLALFAMNAWVTWRIRHDPLALPAEKLGQTLLVWTLPLLGTLLVLHLTHDKPAPSAGGYAEDIEPVETMEALQDGLTSNDWDAPLDPS</sequence>
<feature type="transmembrane region" description="Helical" evidence="1">
    <location>
        <begin position="39"/>
        <end position="57"/>
    </location>
</feature>
<keyword evidence="1" id="KW-0472">Membrane</keyword>